<dbReference type="EMBL" id="SACL01000001">
    <property type="protein sequence ID" value="RVT99162.1"/>
    <property type="molecule type" value="Genomic_DNA"/>
</dbReference>
<gene>
    <name evidence="1" type="ORF">EOD42_03415</name>
</gene>
<proteinExistence type="predicted"/>
<name>A0A437MNF9_9PROT</name>
<organism evidence="1 2">
    <name type="scientific">Rhodovarius crocodyli</name>
    <dbReference type="NCBI Taxonomy" id="1979269"/>
    <lineage>
        <taxon>Bacteria</taxon>
        <taxon>Pseudomonadati</taxon>
        <taxon>Pseudomonadota</taxon>
        <taxon>Alphaproteobacteria</taxon>
        <taxon>Acetobacterales</taxon>
        <taxon>Roseomonadaceae</taxon>
        <taxon>Rhodovarius</taxon>
    </lineage>
</organism>
<comment type="caution">
    <text evidence="1">The sequence shown here is derived from an EMBL/GenBank/DDBJ whole genome shotgun (WGS) entry which is preliminary data.</text>
</comment>
<keyword evidence="2" id="KW-1185">Reference proteome</keyword>
<dbReference type="OrthoDB" id="8125412at2"/>
<evidence type="ECO:0000313" key="1">
    <source>
        <dbReference type="EMBL" id="RVT99162.1"/>
    </source>
</evidence>
<protein>
    <recommendedName>
        <fullName evidence="3">RidA family protein</fullName>
    </recommendedName>
</protein>
<evidence type="ECO:0008006" key="3">
    <source>
        <dbReference type="Google" id="ProtNLM"/>
    </source>
</evidence>
<evidence type="ECO:0000313" key="2">
    <source>
        <dbReference type="Proteomes" id="UP000282957"/>
    </source>
</evidence>
<sequence>MMKPLPERGYGYAPGVFQYSCGVAALPGYRLERARFRRPVELGEGFARIKAHLIARGVPLTAFAACELRSPGQFTEAGFAEFNRVYAGTLQDWGVFVGEENPVARSNVCPEVSPPAAPGFHAFSYAVPDAASVASFVIAGNCEAKEGGATYRESIVAFGDTSPAGLSAKCHHVMSEMESRMRTLGVGYDAATAMNLYTVYDPHPILAREILGRAAPALGLEWHLCRPPIEGLDWEMDCRGISHELVL</sequence>
<accession>A0A437MNF9</accession>
<dbReference type="AlphaFoldDB" id="A0A437MNF9"/>
<dbReference type="Proteomes" id="UP000282957">
    <property type="component" value="Unassembled WGS sequence"/>
</dbReference>
<reference evidence="1 2" key="1">
    <citation type="submission" date="2019-01" db="EMBL/GenBank/DDBJ databases">
        <authorList>
            <person name="Chen W.-M."/>
        </authorList>
    </citation>
    <scope>NUCLEOTIDE SEQUENCE [LARGE SCALE GENOMIC DNA]</scope>
    <source>
        <strain evidence="1 2">CCP-6</strain>
    </source>
</reference>